<feature type="transmembrane region" description="Helical" evidence="1">
    <location>
        <begin position="139"/>
        <end position="165"/>
    </location>
</feature>
<proteinExistence type="predicted"/>
<dbReference type="OrthoDB" id="3822483at2"/>
<name>A0A2T0ZJX6_9ACTN</name>
<evidence type="ECO:0000256" key="1">
    <source>
        <dbReference type="SAM" id="Phobius"/>
    </source>
</evidence>
<dbReference type="RefSeq" id="WP_106350671.1">
    <property type="nucleotide sequence ID" value="NZ_PVUE01000021.1"/>
</dbReference>
<feature type="transmembrane region" description="Helical" evidence="1">
    <location>
        <begin position="43"/>
        <end position="63"/>
    </location>
</feature>
<feature type="transmembrane region" description="Helical" evidence="1">
    <location>
        <begin position="83"/>
        <end position="108"/>
    </location>
</feature>
<protein>
    <submittedName>
        <fullName evidence="2">ABC-2 type transport system permease protein</fullName>
    </submittedName>
</protein>
<dbReference type="EMBL" id="PVUE01000021">
    <property type="protein sequence ID" value="PRZ36613.1"/>
    <property type="molecule type" value="Genomic_DNA"/>
</dbReference>
<keyword evidence="1" id="KW-0472">Membrane</keyword>
<evidence type="ECO:0000313" key="3">
    <source>
        <dbReference type="Proteomes" id="UP000237752"/>
    </source>
</evidence>
<evidence type="ECO:0000313" key="2">
    <source>
        <dbReference type="EMBL" id="PRZ36613.1"/>
    </source>
</evidence>
<dbReference type="GO" id="GO:0140359">
    <property type="term" value="F:ABC-type transporter activity"/>
    <property type="evidence" value="ECO:0007669"/>
    <property type="project" value="InterPro"/>
</dbReference>
<feature type="transmembrane region" description="Helical" evidence="1">
    <location>
        <begin position="266"/>
        <end position="285"/>
    </location>
</feature>
<comment type="caution">
    <text evidence="2">The sequence shown here is derived from an EMBL/GenBank/DDBJ whole genome shotgun (WGS) entry which is preliminary data.</text>
</comment>
<keyword evidence="3" id="KW-1185">Reference proteome</keyword>
<feature type="transmembrane region" description="Helical" evidence="1">
    <location>
        <begin position="185"/>
        <end position="208"/>
    </location>
</feature>
<keyword evidence="1" id="KW-1133">Transmembrane helix</keyword>
<dbReference type="Proteomes" id="UP000237752">
    <property type="component" value="Unassembled WGS sequence"/>
</dbReference>
<feature type="transmembrane region" description="Helical" evidence="1">
    <location>
        <begin position="215"/>
        <end position="235"/>
    </location>
</feature>
<gene>
    <name evidence="2" type="ORF">CLV47_12149</name>
</gene>
<organism evidence="2 3">
    <name type="scientific">Antricoccus suffuscus</name>
    <dbReference type="NCBI Taxonomy" id="1629062"/>
    <lineage>
        <taxon>Bacteria</taxon>
        <taxon>Bacillati</taxon>
        <taxon>Actinomycetota</taxon>
        <taxon>Actinomycetes</taxon>
        <taxon>Geodermatophilales</taxon>
        <taxon>Antricoccaceae</taxon>
        <taxon>Antricoccus</taxon>
    </lineage>
</organism>
<dbReference type="PANTHER" id="PTHR37305:SF1">
    <property type="entry name" value="MEMBRANE PROTEIN"/>
    <property type="match status" value="1"/>
</dbReference>
<dbReference type="GO" id="GO:0005886">
    <property type="term" value="C:plasma membrane"/>
    <property type="evidence" value="ECO:0007669"/>
    <property type="project" value="UniProtKB-SubCell"/>
</dbReference>
<reference evidence="2 3" key="1">
    <citation type="submission" date="2018-03" db="EMBL/GenBank/DDBJ databases">
        <title>Genomic Encyclopedia of Archaeal and Bacterial Type Strains, Phase II (KMG-II): from individual species to whole genera.</title>
        <authorList>
            <person name="Goeker M."/>
        </authorList>
    </citation>
    <scope>NUCLEOTIDE SEQUENCE [LARGE SCALE GENOMIC DNA]</scope>
    <source>
        <strain evidence="2 3">DSM 100065</strain>
    </source>
</reference>
<dbReference type="AlphaFoldDB" id="A0A2T0ZJX6"/>
<sequence>MTESQAAGRDVADRRGAAPGYAPGHTLGFWIEVRRQLGRRRTLGVFAFMALLPLILILAFAIGNPADLGRSSTVNLVDVATTGALNFMLFIFFVTTGFFLVIVFALFFGDTVASEAGWGSLRYLLAIPVPRGRLLMRKLLVALFLSLAALAVLMAVSLVAGWIFYGWHPVGTPVGIELSPGAASWRILLIAAYIAVNMLMVGALAFYLSVRTDAPLAAVGGTVFIVIVSSILGQVDALGDLRNWLPTQYNFAWVGMLGVPPDTSQMIRGVSFALAYAAILLALAFRHFHKKDVTS</sequence>
<dbReference type="PANTHER" id="PTHR37305">
    <property type="entry name" value="INTEGRAL MEMBRANE PROTEIN-RELATED"/>
    <property type="match status" value="1"/>
</dbReference>
<keyword evidence="1" id="KW-0812">Transmembrane</keyword>
<accession>A0A2T0ZJX6</accession>